<dbReference type="CDD" id="cd02223">
    <property type="entry name" value="cupin_Bh2720-like"/>
    <property type="match status" value="1"/>
</dbReference>
<reference evidence="3" key="1">
    <citation type="submission" date="2017-09" db="EMBL/GenBank/DDBJ databases">
        <title>Depth-based differentiation of microbial function through sediment-hosted aquifers and enrichment of novel symbionts in the deep terrestrial subsurface.</title>
        <authorList>
            <person name="Probst A.J."/>
            <person name="Ladd B."/>
            <person name="Jarett J.K."/>
            <person name="Geller-Mcgrath D.E."/>
            <person name="Sieber C.M.K."/>
            <person name="Emerson J.B."/>
            <person name="Anantharaman K."/>
            <person name="Thomas B.C."/>
            <person name="Malmstrom R."/>
            <person name="Stieglmeier M."/>
            <person name="Klingl A."/>
            <person name="Woyke T."/>
            <person name="Ryan C.M."/>
            <person name="Banfield J.F."/>
        </authorList>
    </citation>
    <scope>NUCLEOTIDE SEQUENCE [LARGE SCALE GENOMIC DNA]</scope>
</reference>
<dbReference type="SUPFAM" id="SSF51182">
    <property type="entry name" value="RmlC-like cupins"/>
    <property type="match status" value="1"/>
</dbReference>
<sequence length="120" mass="13598">MDGYIINIEKKTLDNNAYREVLFTTKRSQLVVMTLQPEEEIGMEVHEEHDQFIRVEMGEGKAILNGEVHLLEDGSAVVIPAGVEHNIINASAIHPLRLYTIYTPPEHPEGTIHQTKQEAR</sequence>
<evidence type="ECO:0000313" key="3">
    <source>
        <dbReference type="Proteomes" id="UP000229749"/>
    </source>
</evidence>
<name>A0A2M7XHR7_9BACT</name>
<dbReference type="Gene3D" id="2.60.120.10">
    <property type="entry name" value="Jelly Rolls"/>
    <property type="match status" value="1"/>
</dbReference>
<organism evidence="2 3">
    <name type="scientific">Candidatus Uhrbacteria bacterium CG_4_9_14_3_um_filter_36_7</name>
    <dbReference type="NCBI Taxonomy" id="1975033"/>
    <lineage>
        <taxon>Bacteria</taxon>
        <taxon>Candidatus Uhriibacteriota</taxon>
    </lineage>
</organism>
<evidence type="ECO:0000259" key="1">
    <source>
        <dbReference type="Pfam" id="PF07883"/>
    </source>
</evidence>
<dbReference type="Pfam" id="PF07883">
    <property type="entry name" value="Cupin_2"/>
    <property type="match status" value="1"/>
</dbReference>
<dbReference type="InterPro" id="IPR014710">
    <property type="entry name" value="RmlC-like_jellyroll"/>
</dbReference>
<accession>A0A2M7XHR7</accession>
<dbReference type="InterPro" id="IPR052538">
    <property type="entry name" value="Flavonoid_dioxygenase-like"/>
</dbReference>
<dbReference type="PANTHER" id="PTHR43346">
    <property type="entry name" value="LIGAND BINDING DOMAIN PROTEIN, PUTATIVE (AFU_ORTHOLOGUE AFUA_6G14370)-RELATED"/>
    <property type="match status" value="1"/>
</dbReference>
<evidence type="ECO:0000313" key="2">
    <source>
        <dbReference type="EMBL" id="PJA47421.1"/>
    </source>
</evidence>
<dbReference type="PANTHER" id="PTHR43346:SF1">
    <property type="entry name" value="QUERCETIN 2,3-DIOXYGENASE-RELATED"/>
    <property type="match status" value="1"/>
</dbReference>
<feature type="domain" description="Cupin type-2" evidence="1">
    <location>
        <begin position="32"/>
        <end position="102"/>
    </location>
</feature>
<protein>
    <submittedName>
        <fullName evidence="2">Cupin domain-containing protein</fullName>
    </submittedName>
</protein>
<dbReference type="InterPro" id="IPR011051">
    <property type="entry name" value="RmlC_Cupin_sf"/>
</dbReference>
<dbReference type="AlphaFoldDB" id="A0A2M7XHR7"/>
<comment type="caution">
    <text evidence="2">The sequence shown here is derived from an EMBL/GenBank/DDBJ whole genome shotgun (WGS) entry which is preliminary data.</text>
</comment>
<dbReference type="InterPro" id="IPR013096">
    <property type="entry name" value="Cupin_2"/>
</dbReference>
<gene>
    <name evidence="2" type="ORF">CO172_01520</name>
</gene>
<dbReference type="Proteomes" id="UP000229749">
    <property type="component" value="Unassembled WGS sequence"/>
</dbReference>
<dbReference type="EMBL" id="PFWS01000022">
    <property type="protein sequence ID" value="PJA47421.1"/>
    <property type="molecule type" value="Genomic_DNA"/>
</dbReference>
<proteinExistence type="predicted"/>